<evidence type="ECO:0000313" key="3">
    <source>
        <dbReference type="EMBL" id="EAU42900.1"/>
    </source>
</evidence>
<reference evidence="3 4" key="1">
    <citation type="journal article" date="2010" name="J. Bacteriol.">
        <title>Genome sequence of Fulvimarina pelagi HTCC2506T, a Mn(II)-oxidizing alphaproteobacterium possessing an aerobic anoxygenic photosynthetic gene cluster and Xanthorhodopsin.</title>
        <authorList>
            <person name="Kang I."/>
            <person name="Oh H.M."/>
            <person name="Lim S.I."/>
            <person name="Ferriera S."/>
            <person name="Giovannoni S.J."/>
            <person name="Cho J.C."/>
        </authorList>
    </citation>
    <scope>NUCLEOTIDE SEQUENCE [LARGE SCALE GENOMIC DNA]</scope>
    <source>
        <strain evidence="3 4">HTCC2506</strain>
    </source>
</reference>
<feature type="signal peptide" evidence="2">
    <location>
        <begin position="1"/>
        <end position="23"/>
    </location>
</feature>
<dbReference type="Proteomes" id="UP000004310">
    <property type="component" value="Unassembled WGS sequence"/>
</dbReference>
<sequence length="118" mass="12072">MLKTLRIATFMAGVSAFAIPAFAQTEEPVIPGSESSVEAQEEAERDAVSASEGAATDAPAIESDAEAELPATEPAEDAADEEEREMTAEDPAGSDATTVGETDAVDDDGENSLVPGVE</sequence>
<gene>
    <name evidence="3" type="ORF">FP2506_08661</name>
</gene>
<comment type="caution">
    <text evidence="3">The sequence shown here is derived from an EMBL/GenBank/DDBJ whole genome shotgun (WGS) entry which is preliminary data.</text>
</comment>
<organism evidence="3 4">
    <name type="scientific">Fulvimarina pelagi HTCC2506</name>
    <dbReference type="NCBI Taxonomy" id="314231"/>
    <lineage>
        <taxon>Bacteria</taxon>
        <taxon>Pseudomonadati</taxon>
        <taxon>Pseudomonadota</taxon>
        <taxon>Alphaproteobacteria</taxon>
        <taxon>Hyphomicrobiales</taxon>
        <taxon>Aurantimonadaceae</taxon>
        <taxon>Fulvimarina</taxon>
    </lineage>
</organism>
<name>Q0G614_9HYPH</name>
<accession>Q0G614</accession>
<protein>
    <submittedName>
        <fullName evidence="3">Uncharacterized protein</fullName>
    </submittedName>
</protein>
<evidence type="ECO:0000256" key="2">
    <source>
        <dbReference type="SAM" id="SignalP"/>
    </source>
</evidence>
<evidence type="ECO:0000256" key="1">
    <source>
        <dbReference type="SAM" id="MobiDB-lite"/>
    </source>
</evidence>
<dbReference type="HOGENOM" id="CLU_2069687_0_0_5"/>
<proteinExistence type="predicted"/>
<dbReference type="RefSeq" id="WP_007066874.1">
    <property type="nucleotide sequence ID" value="NZ_DS022272.1"/>
</dbReference>
<evidence type="ECO:0000313" key="4">
    <source>
        <dbReference type="Proteomes" id="UP000004310"/>
    </source>
</evidence>
<keyword evidence="2" id="KW-0732">Signal</keyword>
<keyword evidence="4" id="KW-1185">Reference proteome</keyword>
<feature type="region of interest" description="Disordered" evidence="1">
    <location>
        <begin position="26"/>
        <end position="118"/>
    </location>
</feature>
<feature type="compositionally biased region" description="Acidic residues" evidence="1">
    <location>
        <begin position="74"/>
        <end position="84"/>
    </location>
</feature>
<feature type="chain" id="PRO_5004172267" evidence="2">
    <location>
        <begin position="24"/>
        <end position="118"/>
    </location>
</feature>
<dbReference type="EMBL" id="AATP01000001">
    <property type="protein sequence ID" value="EAU42900.1"/>
    <property type="molecule type" value="Genomic_DNA"/>
</dbReference>
<dbReference type="AlphaFoldDB" id="Q0G614"/>